<keyword evidence="1" id="KW-0695">RNA-directed DNA polymerase</keyword>
<name>A0AAV4BKJ8_9GAST</name>
<keyword evidence="1" id="KW-0548">Nucleotidyltransferase</keyword>
<keyword evidence="1" id="KW-0808">Transferase</keyword>
<protein>
    <submittedName>
        <fullName evidence="1">RNA-directed DNA polymerase from mobile element jockey</fullName>
    </submittedName>
</protein>
<organism evidence="1 2">
    <name type="scientific">Plakobranchus ocellatus</name>
    <dbReference type="NCBI Taxonomy" id="259542"/>
    <lineage>
        <taxon>Eukaryota</taxon>
        <taxon>Metazoa</taxon>
        <taxon>Spiralia</taxon>
        <taxon>Lophotrochozoa</taxon>
        <taxon>Mollusca</taxon>
        <taxon>Gastropoda</taxon>
        <taxon>Heterobranchia</taxon>
        <taxon>Euthyneura</taxon>
        <taxon>Panpulmonata</taxon>
        <taxon>Sacoglossa</taxon>
        <taxon>Placobranchoidea</taxon>
        <taxon>Plakobranchidae</taxon>
        <taxon>Plakobranchus</taxon>
    </lineage>
</organism>
<keyword evidence="2" id="KW-1185">Reference proteome</keyword>
<gene>
    <name evidence="1" type="ORF">PoB_004602100</name>
</gene>
<dbReference type="EMBL" id="BLXT01005065">
    <property type="protein sequence ID" value="GFO19516.1"/>
    <property type="molecule type" value="Genomic_DNA"/>
</dbReference>
<dbReference type="GO" id="GO:0003964">
    <property type="term" value="F:RNA-directed DNA polymerase activity"/>
    <property type="evidence" value="ECO:0007669"/>
    <property type="project" value="UniProtKB-KW"/>
</dbReference>
<dbReference type="AlphaFoldDB" id="A0AAV4BKJ8"/>
<evidence type="ECO:0000313" key="2">
    <source>
        <dbReference type="Proteomes" id="UP000735302"/>
    </source>
</evidence>
<reference evidence="1 2" key="1">
    <citation type="journal article" date="2021" name="Elife">
        <title>Chloroplast acquisition without the gene transfer in kleptoplastic sea slugs, Plakobranchus ocellatus.</title>
        <authorList>
            <person name="Maeda T."/>
            <person name="Takahashi S."/>
            <person name="Yoshida T."/>
            <person name="Shimamura S."/>
            <person name="Takaki Y."/>
            <person name="Nagai Y."/>
            <person name="Toyoda A."/>
            <person name="Suzuki Y."/>
            <person name="Arimoto A."/>
            <person name="Ishii H."/>
            <person name="Satoh N."/>
            <person name="Nishiyama T."/>
            <person name="Hasebe M."/>
            <person name="Maruyama T."/>
            <person name="Minagawa J."/>
            <person name="Obokata J."/>
            <person name="Shigenobu S."/>
        </authorList>
    </citation>
    <scope>NUCLEOTIDE SEQUENCE [LARGE SCALE GENOMIC DNA]</scope>
</reference>
<evidence type="ECO:0000313" key="1">
    <source>
        <dbReference type="EMBL" id="GFO19516.1"/>
    </source>
</evidence>
<proteinExistence type="predicted"/>
<accession>A0AAV4BKJ8</accession>
<sequence length="262" mass="29859">MAELKSSVNKSNESAAGPDGLYYQFLRHLSESCMHTLLKLFNNIWTTKDIPPSWREASVVPIPKLGKDPSDPSNYRPIALTSCLCKTLEWMVNDRLVHVLESRSLLSNVQCGFRKYHSTLDHLSEPNLVANTFEHIKNAKFNLNTIDNLHVQCPPPWEEHNISADISLTKQNKENTSEVTYQKEFFRIKEKFSKHYAVSTDGSKLEEKVAAAAFFPEHPDRSKATRLRDRASVFSAELEGIALALTEIKKTHQISQKLCYLQ</sequence>
<comment type="caution">
    <text evidence="1">The sequence shown here is derived from an EMBL/GenBank/DDBJ whole genome shotgun (WGS) entry which is preliminary data.</text>
</comment>
<dbReference type="PANTHER" id="PTHR19446">
    <property type="entry name" value="REVERSE TRANSCRIPTASES"/>
    <property type="match status" value="1"/>
</dbReference>
<dbReference type="Proteomes" id="UP000735302">
    <property type="component" value="Unassembled WGS sequence"/>
</dbReference>